<evidence type="ECO:0000259" key="1">
    <source>
        <dbReference type="Pfam" id="PF00155"/>
    </source>
</evidence>
<dbReference type="Pfam" id="PF00155">
    <property type="entry name" value="Aminotran_1_2"/>
    <property type="match status" value="1"/>
</dbReference>
<name>A0A7M5UZD8_9CNID</name>
<dbReference type="Gene3D" id="3.90.1150.10">
    <property type="entry name" value="Aspartate Aminotransferase, domain 1"/>
    <property type="match status" value="1"/>
</dbReference>
<dbReference type="Gene3D" id="3.40.640.10">
    <property type="entry name" value="Type I PLP-dependent aspartate aminotransferase-like (Major domain)"/>
    <property type="match status" value="1"/>
</dbReference>
<evidence type="ECO:0000313" key="2">
    <source>
        <dbReference type="EnsemblMetazoa" id="CLYHEMP004992.1"/>
    </source>
</evidence>
<dbReference type="GO" id="GO:0047536">
    <property type="term" value="F:2-aminoadipate transaminase activity"/>
    <property type="evidence" value="ECO:0007669"/>
    <property type="project" value="TreeGrafter"/>
</dbReference>
<reference evidence="2" key="1">
    <citation type="submission" date="2021-01" db="UniProtKB">
        <authorList>
            <consortium name="EnsemblMetazoa"/>
        </authorList>
    </citation>
    <scope>IDENTIFICATION</scope>
</reference>
<dbReference type="GO" id="GO:0030170">
    <property type="term" value="F:pyridoxal phosphate binding"/>
    <property type="evidence" value="ECO:0007669"/>
    <property type="project" value="InterPro"/>
</dbReference>
<dbReference type="InterPro" id="IPR004839">
    <property type="entry name" value="Aminotransferase_I/II_large"/>
</dbReference>
<keyword evidence="3" id="KW-1185">Reference proteome</keyword>
<dbReference type="Proteomes" id="UP000594262">
    <property type="component" value="Unplaced"/>
</dbReference>
<organism evidence="2 3">
    <name type="scientific">Clytia hemisphaerica</name>
    <dbReference type="NCBI Taxonomy" id="252671"/>
    <lineage>
        <taxon>Eukaryota</taxon>
        <taxon>Metazoa</taxon>
        <taxon>Cnidaria</taxon>
        <taxon>Hydrozoa</taxon>
        <taxon>Hydroidolina</taxon>
        <taxon>Leptothecata</taxon>
        <taxon>Obeliida</taxon>
        <taxon>Clytiidae</taxon>
        <taxon>Clytia</taxon>
    </lineage>
</organism>
<dbReference type="InterPro" id="IPR015424">
    <property type="entry name" value="PyrdxlP-dep_Trfase"/>
</dbReference>
<dbReference type="SUPFAM" id="SSF53383">
    <property type="entry name" value="PLP-dependent transferases"/>
    <property type="match status" value="1"/>
</dbReference>
<evidence type="ECO:0000313" key="3">
    <source>
        <dbReference type="Proteomes" id="UP000594262"/>
    </source>
</evidence>
<proteinExistence type="predicted"/>
<dbReference type="InterPro" id="IPR015422">
    <property type="entry name" value="PyrdxlP-dep_Trfase_small"/>
</dbReference>
<dbReference type="CDD" id="cd00609">
    <property type="entry name" value="AAT_like"/>
    <property type="match status" value="1"/>
</dbReference>
<dbReference type="EnsemblMetazoa" id="CLYHEMT004992.1">
    <property type="protein sequence ID" value="CLYHEMP004992.1"/>
    <property type="gene ID" value="CLYHEMG004992"/>
</dbReference>
<feature type="domain" description="Aminotransferase class I/classII large" evidence="1">
    <location>
        <begin position="42"/>
        <end position="383"/>
    </location>
</feature>
<dbReference type="PANTHER" id="PTHR42858">
    <property type="entry name" value="AMINOTRANSFERASE"/>
    <property type="match status" value="1"/>
</dbReference>
<dbReference type="PANTHER" id="PTHR42858:SF1">
    <property type="entry name" value="LD15494P"/>
    <property type="match status" value="1"/>
</dbReference>
<dbReference type="InterPro" id="IPR015421">
    <property type="entry name" value="PyrdxlP-dep_Trfase_major"/>
</dbReference>
<protein>
    <recommendedName>
        <fullName evidence="1">Aminotransferase class I/classII large domain-containing protein</fullName>
    </recommendedName>
</protein>
<dbReference type="AlphaFoldDB" id="A0A7M5UZD8"/>
<accession>A0A7M5UZD8</accession>
<sequence>MAFWDLPEFHCEMIKPLCNEAQRLSLESRTLYDFKYGDVPFIAPGFTEELAKFLIKEYDDNDIKSSTLLPTFGATNALQFVMNRFFDNGDHIMMEEITYGRATQFAKMYKMKVHAVSSTGKDDCDVSLTHLEELLQKYGRDESELTEEKPFRGMMFLLPILNNPKGTSFSEECCRGVVKLARKYKYLVVTDDVYQWFQFNDEPKKKRLIYYDKLDRDESGYGNVISNATISKIAFPSIRIGWLEATTTLVKQLCLYPHYESSGGMNTFNQNLLMHILRLPSFPAYCEKLKATYKKVLAECCEYLRNNLPENVTFRYPDGSAFLWVQLPEKYDARDLRKLCNENDTDMLPGTQFTLCPEKYRHFFRISVTNGNPETRMESLKRICEAVKKLVN</sequence>
<dbReference type="OrthoDB" id="7042322at2759"/>